<dbReference type="Proteomes" id="UP000380867">
    <property type="component" value="Unassembled WGS sequence"/>
</dbReference>
<keyword evidence="2" id="KW-1185">Reference proteome</keyword>
<evidence type="ECO:0008006" key="3">
    <source>
        <dbReference type="Google" id="ProtNLM"/>
    </source>
</evidence>
<gene>
    <name evidence="1" type="ORF">ESP70_014100</name>
</gene>
<organism evidence="1 2">
    <name type="scientific">Aeromicrobium ginsengisoli</name>
    <dbReference type="NCBI Taxonomy" id="363867"/>
    <lineage>
        <taxon>Bacteria</taxon>
        <taxon>Bacillati</taxon>
        <taxon>Actinomycetota</taxon>
        <taxon>Actinomycetes</taxon>
        <taxon>Propionibacteriales</taxon>
        <taxon>Nocardioidaceae</taxon>
        <taxon>Aeromicrobium</taxon>
    </lineage>
</organism>
<evidence type="ECO:0000313" key="1">
    <source>
        <dbReference type="EMBL" id="KAA1395296.1"/>
    </source>
</evidence>
<dbReference type="GO" id="GO:0005975">
    <property type="term" value="P:carbohydrate metabolic process"/>
    <property type="evidence" value="ECO:0007669"/>
    <property type="project" value="UniProtKB-ARBA"/>
</dbReference>
<accession>A0A5M4FA67</accession>
<proteinExistence type="predicted"/>
<name>A0A5M4FA67_9ACTN</name>
<dbReference type="InterPro" id="IPR013783">
    <property type="entry name" value="Ig-like_fold"/>
</dbReference>
<dbReference type="RefSeq" id="WP_149689962.1">
    <property type="nucleotide sequence ID" value="NZ_SDPQ02000003.1"/>
</dbReference>
<dbReference type="EMBL" id="SDPQ02000003">
    <property type="protein sequence ID" value="KAA1395296.1"/>
    <property type="molecule type" value="Genomic_DNA"/>
</dbReference>
<reference evidence="1" key="1">
    <citation type="submission" date="2019-09" db="EMBL/GenBank/DDBJ databases">
        <authorList>
            <person name="Li J."/>
        </authorList>
    </citation>
    <scope>NUCLEOTIDE SEQUENCE [LARGE SCALE GENOMIC DNA]</scope>
    <source>
        <strain evidence="1">JCM 14732</strain>
    </source>
</reference>
<sequence>MLDENGQPLRGVQVYVTKTGPKLTFVGTTLSDGTFTTDRHSTLTAGTQNIVYIDGAEQYVSVTQPVALQVGANVRPAVQLARGATVEGTITTPSGVPLQGVNVVVARNNTDPLDFDYIQKTTRLNGTFDGGAIGSGTFHAYVGTDGHHASRATVEVPAYPGPDEPWPPVQVAVTNVRVPAKPVLTGVFTGRRSVKLYAKVSPTYNIAKLGTGAKVTFYDGSRIIRKNFTLGSSGQTAIPVTGLAYGTHLFKIKFLGTQDVAPTWSPILKARVR</sequence>
<dbReference type="Gene3D" id="2.60.40.10">
    <property type="entry name" value="Immunoglobulins"/>
    <property type="match status" value="1"/>
</dbReference>
<evidence type="ECO:0000313" key="2">
    <source>
        <dbReference type="Proteomes" id="UP000380867"/>
    </source>
</evidence>
<comment type="caution">
    <text evidence="1">The sequence shown here is derived from an EMBL/GenBank/DDBJ whole genome shotgun (WGS) entry which is preliminary data.</text>
</comment>
<protein>
    <recommendedName>
        <fullName evidence="3">Carboxypeptidase regulatory-like domain-containing protein</fullName>
    </recommendedName>
</protein>
<dbReference type="AlphaFoldDB" id="A0A5M4FA67"/>